<dbReference type="Pfam" id="PF13487">
    <property type="entry name" value="HD_5"/>
    <property type="match status" value="1"/>
</dbReference>
<accession>A0A1H3ZPH1</accession>
<name>A0A1H3ZPH1_9BACT</name>
<feature type="domain" description="HD-GYP" evidence="1">
    <location>
        <begin position="186"/>
        <end position="381"/>
    </location>
</feature>
<organism evidence="2 3">
    <name type="scientific">Desulfuromusa kysingii</name>
    <dbReference type="NCBI Taxonomy" id="37625"/>
    <lineage>
        <taxon>Bacteria</taxon>
        <taxon>Pseudomonadati</taxon>
        <taxon>Thermodesulfobacteriota</taxon>
        <taxon>Desulfuromonadia</taxon>
        <taxon>Desulfuromonadales</taxon>
        <taxon>Geopsychrobacteraceae</taxon>
        <taxon>Desulfuromusa</taxon>
    </lineage>
</organism>
<keyword evidence="3" id="KW-1185">Reference proteome</keyword>
<protein>
    <submittedName>
        <fullName evidence="2">HD domain-containing protein</fullName>
    </submittedName>
</protein>
<sequence length="384" mass="43594">MISPQEDHLQKLIRLLTTAAANVALYHPEHRQVLRLNKQALNELQQLFNIHNDITLKVIDGLLIFANKPVSRNLAIDRLLESLSRNGISYVQIESGVYAEELLNLINILSKAPEKQIDIKGSENIHFGQVEIRYKDNRLNQSPEIQFEEISGYEADRFMDLYQTVRSKKKLEMAGINEIVNGFVHAFNSQSDAFMAIAPLRSMDEYTYTHSTNICMLNLAQAKVLGIEGQLLNDIGIAAMLHDVGKMFIPPDILSKTGKLTAEEWQIMEQHPRLGAEYLLNTPGVPRLAVVTAFEHHMRYDNSGYPKTKVPWTQHICSHMTAISDTYDAMRTHRAYDDSMEIEQIISIMLDLAGTKLHPQLTYSFLQVLSELDKKNAPSNYTSS</sequence>
<dbReference type="RefSeq" id="WP_092346555.1">
    <property type="nucleotide sequence ID" value="NZ_FNQN01000004.1"/>
</dbReference>
<dbReference type="OrthoDB" id="9802066at2"/>
<dbReference type="InterPro" id="IPR003607">
    <property type="entry name" value="HD/PDEase_dom"/>
</dbReference>
<proteinExistence type="predicted"/>
<evidence type="ECO:0000313" key="3">
    <source>
        <dbReference type="Proteomes" id="UP000199409"/>
    </source>
</evidence>
<dbReference type="PANTHER" id="PTHR43155">
    <property type="entry name" value="CYCLIC DI-GMP PHOSPHODIESTERASE PA4108-RELATED"/>
    <property type="match status" value="1"/>
</dbReference>
<evidence type="ECO:0000313" key="2">
    <source>
        <dbReference type="EMBL" id="SEA25676.1"/>
    </source>
</evidence>
<dbReference type="InterPro" id="IPR037522">
    <property type="entry name" value="HD_GYP_dom"/>
</dbReference>
<dbReference type="Proteomes" id="UP000199409">
    <property type="component" value="Unassembled WGS sequence"/>
</dbReference>
<evidence type="ECO:0000259" key="1">
    <source>
        <dbReference type="PROSITE" id="PS51832"/>
    </source>
</evidence>
<dbReference type="AlphaFoldDB" id="A0A1H3ZPH1"/>
<reference evidence="2 3" key="1">
    <citation type="submission" date="2016-10" db="EMBL/GenBank/DDBJ databases">
        <authorList>
            <person name="de Groot N.N."/>
        </authorList>
    </citation>
    <scope>NUCLEOTIDE SEQUENCE [LARGE SCALE GENOMIC DNA]</scope>
    <source>
        <strain evidence="2 3">DSM 7343</strain>
    </source>
</reference>
<dbReference type="CDD" id="cd00077">
    <property type="entry name" value="HDc"/>
    <property type="match status" value="1"/>
</dbReference>
<dbReference type="SUPFAM" id="SSF109604">
    <property type="entry name" value="HD-domain/PDEase-like"/>
    <property type="match status" value="1"/>
</dbReference>
<gene>
    <name evidence="2" type="ORF">SAMN05660420_01625</name>
</gene>
<dbReference type="Gene3D" id="1.10.3210.10">
    <property type="entry name" value="Hypothetical protein af1432"/>
    <property type="match status" value="1"/>
</dbReference>
<dbReference type="EMBL" id="FNQN01000004">
    <property type="protein sequence ID" value="SEA25676.1"/>
    <property type="molecule type" value="Genomic_DNA"/>
</dbReference>
<dbReference type="PANTHER" id="PTHR43155:SF2">
    <property type="entry name" value="CYCLIC DI-GMP PHOSPHODIESTERASE PA4108"/>
    <property type="match status" value="1"/>
</dbReference>
<dbReference type="STRING" id="37625.SAMN05660420_01625"/>
<dbReference type="PROSITE" id="PS51832">
    <property type="entry name" value="HD_GYP"/>
    <property type="match status" value="1"/>
</dbReference>